<dbReference type="Pfam" id="PF09438">
    <property type="entry name" value="DUF2017"/>
    <property type="match status" value="1"/>
</dbReference>
<dbReference type="InterPro" id="IPR018561">
    <property type="entry name" value="AosR"/>
</dbReference>
<reference evidence="1 2" key="1">
    <citation type="submission" date="2017-02" db="EMBL/GenBank/DDBJ databases">
        <authorList>
            <person name="Peterson S.W."/>
        </authorList>
    </citation>
    <scope>NUCLEOTIDE SEQUENCE [LARGE SCALE GENOMIC DNA]</scope>
    <source>
        <strain evidence="1 2">B Ar 00.02</strain>
    </source>
</reference>
<gene>
    <name evidence="1" type="ORF">FM101_08750</name>
</gene>
<accession>A0A1R4G9I1</accession>
<dbReference type="EMBL" id="FUHW01000032">
    <property type="protein sequence ID" value="SJM64723.1"/>
    <property type="molecule type" value="Genomic_DNA"/>
</dbReference>
<protein>
    <submittedName>
        <fullName evidence="1">DUF2017 domain-containing protein</fullName>
    </submittedName>
</protein>
<sequence>MARAFKSTPRGFTARLDSTERELLRGLFEDVATLLAPADDGATPGQEPDPLWAMVGMDPRTHAADFAAPTDPAELRLLPDAVQGDQDASLEYRRLTETALRERKVGALKAAALAMESGTLVFDAAAANQFAQALNDVRLVLAERLDLRSEEDAERISSVNDAAKVDDVDEYLALVYNFVTWLQETLMQALLGSL</sequence>
<dbReference type="AlphaFoldDB" id="A0A1R4G9I1"/>
<organism evidence="1 2">
    <name type="scientific">Arthrobacter rhombi</name>
    <dbReference type="NCBI Taxonomy" id="71253"/>
    <lineage>
        <taxon>Bacteria</taxon>
        <taxon>Bacillati</taxon>
        <taxon>Actinomycetota</taxon>
        <taxon>Actinomycetes</taxon>
        <taxon>Micrococcales</taxon>
        <taxon>Micrococcaceae</taxon>
        <taxon>Arthrobacter</taxon>
    </lineage>
</organism>
<dbReference type="Proteomes" id="UP000195913">
    <property type="component" value="Unassembled WGS sequence"/>
</dbReference>
<name>A0A1R4G9I1_9MICC</name>
<evidence type="ECO:0000313" key="2">
    <source>
        <dbReference type="Proteomes" id="UP000195913"/>
    </source>
</evidence>
<proteinExistence type="predicted"/>
<keyword evidence="2" id="KW-1185">Reference proteome</keyword>
<dbReference type="RefSeq" id="WP_086998401.1">
    <property type="nucleotide sequence ID" value="NZ_FUHW01000032.1"/>
</dbReference>
<evidence type="ECO:0000313" key="1">
    <source>
        <dbReference type="EMBL" id="SJM64723.1"/>
    </source>
</evidence>